<dbReference type="EMBL" id="PFQB01000063">
    <property type="protein sequence ID" value="PJA14072.1"/>
    <property type="molecule type" value="Genomic_DNA"/>
</dbReference>
<organism evidence="1 2">
    <name type="scientific">Candidatus Dojkabacteria bacterium CG_4_10_14_0_2_um_filter_Dojkabacteria_WS6_41_15</name>
    <dbReference type="NCBI Taxonomy" id="2014249"/>
    <lineage>
        <taxon>Bacteria</taxon>
        <taxon>Candidatus Dojkabacteria</taxon>
    </lineage>
</organism>
<sequence length="185" mass="20904">MVAPNLGNSVGEGEAYTGLIALIDQRQELAARVLSELPPFPADVELADYSKEHTNNLHMLLPTKEQYLSEGKLWSDRFGKPSIKDAGEQKAWRTMVEREPAVFEAVLLLNDLYHYVVDEISIPDILQNYIGKLASDKFSDLAVRVKSGKIEILAQRYFGALGYMVVEVLKKVCEEQGVDYYEFCR</sequence>
<reference evidence="2" key="1">
    <citation type="submission" date="2017-09" db="EMBL/GenBank/DDBJ databases">
        <title>Depth-based differentiation of microbial function through sediment-hosted aquifers and enrichment of novel symbionts in the deep terrestrial subsurface.</title>
        <authorList>
            <person name="Probst A.J."/>
            <person name="Ladd B."/>
            <person name="Jarett J.K."/>
            <person name="Geller-Mcgrath D.E."/>
            <person name="Sieber C.M.K."/>
            <person name="Emerson J.B."/>
            <person name="Anantharaman K."/>
            <person name="Thomas B.C."/>
            <person name="Malmstrom R."/>
            <person name="Stieglmeier M."/>
            <person name="Klingl A."/>
            <person name="Woyke T."/>
            <person name="Ryan C.M."/>
            <person name="Banfield J.F."/>
        </authorList>
    </citation>
    <scope>NUCLEOTIDE SEQUENCE [LARGE SCALE GENOMIC DNA]</scope>
</reference>
<comment type="caution">
    <text evidence="1">The sequence shown here is derived from an EMBL/GenBank/DDBJ whole genome shotgun (WGS) entry which is preliminary data.</text>
</comment>
<evidence type="ECO:0000313" key="2">
    <source>
        <dbReference type="Proteomes" id="UP000228952"/>
    </source>
</evidence>
<protein>
    <submittedName>
        <fullName evidence="1">Uncharacterized protein</fullName>
    </submittedName>
</protein>
<accession>A0A2M7W214</accession>
<proteinExistence type="predicted"/>
<gene>
    <name evidence="1" type="ORF">COX64_02475</name>
</gene>
<dbReference type="AlphaFoldDB" id="A0A2M7W214"/>
<evidence type="ECO:0000313" key="1">
    <source>
        <dbReference type="EMBL" id="PJA14072.1"/>
    </source>
</evidence>
<dbReference type="Proteomes" id="UP000228952">
    <property type="component" value="Unassembled WGS sequence"/>
</dbReference>
<name>A0A2M7W214_9BACT</name>